<dbReference type="PIRSF" id="PIRSF028777">
    <property type="entry name" value="UCP028777"/>
    <property type="match status" value="1"/>
</dbReference>
<feature type="transmembrane region" description="Helical" evidence="1">
    <location>
        <begin position="65"/>
        <end position="86"/>
    </location>
</feature>
<dbReference type="GO" id="GO:0005886">
    <property type="term" value="C:plasma membrane"/>
    <property type="evidence" value="ECO:0007669"/>
    <property type="project" value="TreeGrafter"/>
</dbReference>
<feature type="transmembrane region" description="Helical" evidence="1">
    <location>
        <begin position="92"/>
        <end position="112"/>
    </location>
</feature>
<evidence type="ECO:0000313" key="4">
    <source>
        <dbReference type="Proteomes" id="UP000422989"/>
    </source>
</evidence>
<dbReference type="AlphaFoldDB" id="A0A6I6DSD8"/>
<accession>A0A6I6DSD8</accession>
<keyword evidence="1" id="KW-1133">Transmembrane helix</keyword>
<organism evidence="3 4">
    <name type="scientific">Microbacterium oryzae</name>
    <dbReference type="NCBI Taxonomy" id="743009"/>
    <lineage>
        <taxon>Bacteria</taxon>
        <taxon>Bacillati</taxon>
        <taxon>Actinomycetota</taxon>
        <taxon>Actinomycetes</taxon>
        <taxon>Micrococcales</taxon>
        <taxon>Microbacteriaceae</taxon>
        <taxon>Microbacterium</taxon>
    </lineage>
</organism>
<protein>
    <submittedName>
        <fullName evidence="3">YccF domain-containing protein</fullName>
    </submittedName>
</protein>
<dbReference type="OrthoDB" id="3238663at2"/>
<dbReference type="InterPro" id="IPR031308">
    <property type="entry name" value="UCP028777"/>
</dbReference>
<keyword evidence="1" id="KW-0812">Transmembrane</keyword>
<dbReference type="InterPro" id="IPR052937">
    <property type="entry name" value="Inner_membrane_protein"/>
</dbReference>
<proteinExistence type="predicted"/>
<dbReference type="InterPro" id="IPR005185">
    <property type="entry name" value="YccF"/>
</dbReference>
<gene>
    <name evidence="3" type="ORF">D7D94_04370</name>
</gene>
<dbReference type="PANTHER" id="PTHR42903">
    <property type="entry name" value="INNER MEMBRANE PROTEIN YCCF"/>
    <property type="match status" value="1"/>
</dbReference>
<dbReference type="NCBIfam" id="NF008740">
    <property type="entry name" value="PRK11770.1-2"/>
    <property type="match status" value="1"/>
</dbReference>
<reference evidence="3 4" key="1">
    <citation type="submission" date="2018-09" db="EMBL/GenBank/DDBJ databases">
        <title>Whole genome sequencing of Microbacterium oryzae strain MB-10T.</title>
        <authorList>
            <person name="Das S.K."/>
        </authorList>
    </citation>
    <scope>NUCLEOTIDE SEQUENCE [LARGE SCALE GENOMIC DNA]</scope>
    <source>
        <strain evidence="3 4">MB-10</strain>
    </source>
</reference>
<feature type="transmembrane region" description="Helical" evidence="1">
    <location>
        <begin position="33"/>
        <end position="53"/>
    </location>
</feature>
<evidence type="ECO:0000313" key="3">
    <source>
        <dbReference type="EMBL" id="QGU26986.1"/>
    </source>
</evidence>
<keyword evidence="4" id="KW-1185">Reference proteome</keyword>
<keyword evidence="1" id="KW-0472">Membrane</keyword>
<dbReference type="EMBL" id="CP032550">
    <property type="protein sequence ID" value="QGU26986.1"/>
    <property type="molecule type" value="Genomic_DNA"/>
</dbReference>
<feature type="domain" description="Inner membrane component" evidence="2">
    <location>
        <begin position="71"/>
        <end position="121"/>
    </location>
</feature>
<evidence type="ECO:0000256" key="1">
    <source>
        <dbReference type="SAM" id="Phobius"/>
    </source>
</evidence>
<dbReference type="RefSeq" id="WP_156241478.1">
    <property type="nucleotide sequence ID" value="NZ_BAAAZL010000002.1"/>
</dbReference>
<dbReference type="KEGG" id="moj:D7D94_04370"/>
<dbReference type="Pfam" id="PF03733">
    <property type="entry name" value="YccF"/>
    <property type="match status" value="2"/>
</dbReference>
<dbReference type="Proteomes" id="UP000422989">
    <property type="component" value="Chromosome"/>
</dbReference>
<feature type="domain" description="Inner membrane component" evidence="2">
    <location>
        <begin position="7"/>
        <end position="57"/>
    </location>
</feature>
<sequence length="138" mass="14504">MGILRLILNVIWLLFAGLPLALAYAVAGAICCVLIVTIPWGIASFRIANYVLWPFGRTVVERPSAGIGSTIGNVIWLLVAGVWLVIGHIVSAAALAVTIIGIPLALAELKIIPVTLTPLGKRIVPSDTAFATLGSIRI</sequence>
<dbReference type="PANTHER" id="PTHR42903:SF1">
    <property type="entry name" value="INNER MEMBRANE PROTEIN YCCF"/>
    <property type="match status" value="1"/>
</dbReference>
<name>A0A6I6DSD8_9MICO</name>
<evidence type="ECO:0000259" key="2">
    <source>
        <dbReference type="Pfam" id="PF03733"/>
    </source>
</evidence>